<dbReference type="Proteomes" id="UP000541636">
    <property type="component" value="Unassembled WGS sequence"/>
</dbReference>
<evidence type="ECO:0000313" key="2">
    <source>
        <dbReference type="Proteomes" id="UP000541636"/>
    </source>
</evidence>
<reference evidence="1 2" key="1">
    <citation type="journal article" date="2017" name="Int. J. Syst. Evol. Microbiol.">
        <title>Oleiagrimonas citrea sp. nov., a marine bacterium isolated from tidal flat sediment and emended description of the genus Oleiagrimonas Fang et al. 2015 and Oleiagrimonas soli.</title>
        <authorList>
            <person name="Yang S.H."/>
            <person name="Seo H.S."/>
            <person name="Seong C.N."/>
            <person name="Kwon K.K."/>
        </authorList>
    </citation>
    <scope>NUCLEOTIDE SEQUENCE [LARGE SCALE GENOMIC DNA]</scope>
    <source>
        <strain evidence="1 2">MEBiC09124</strain>
    </source>
</reference>
<gene>
    <name evidence="1" type="ORF">HF690_01975</name>
</gene>
<dbReference type="InterPro" id="IPR014719">
    <property type="entry name" value="Ribosomal_bL12_C/ClpS-like"/>
</dbReference>
<evidence type="ECO:0008006" key="3">
    <source>
        <dbReference type="Google" id="ProtNLM"/>
    </source>
</evidence>
<dbReference type="EMBL" id="JAAZQD010000001">
    <property type="protein sequence ID" value="NKZ37721.1"/>
    <property type="molecule type" value="Genomic_DNA"/>
</dbReference>
<proteinExistence type="predicted"/>
<protein>
    <recommendedName>
        <fullName evidence="3">Ribosomal protein L7/L12 C-terminal domain-containing protein</fullName>
    </recommendedName>
</protein>
<comment type="caution">
    <text evidence="1">The sequence shown here is derived from an EMBL/GenBank/DDBJ whole genome shotgun (WGS) entry which is preliminary data.</text>
</comment>
<dbReference type="Gene3D" id="3.30.1390.10">
    <property type="match status" value="1"/>
</dbReference>
<evidence type="ECO:0000313" key="1">
    <source>
        <dbReference type="EMBL" id="NKZ37721.1"/>
    </source>
</evidence>
<sequence>MDLGFDLKWLIVALPLAGAILKWLRSHNDRTLSPPTSPMTDTDIEQLVREGKTIEAIKAIRKKYACGLQQAKAHFEAIRDRQRDD</sequence>
<accession>A0A846ZK23</accession>
<name>A0A846ZK23_9GAMM</name>
<dbReference type="AlphaFoldDB" id="A0A846ZK23"/>
<keyword evidence="2" id="KW-1185">Reference proteome</keyword>
<dbReference type="RefSeq" id="WP_168608264.1">
    <property type="nucleotide sequence ID" value="NZ_JAAZQD010000001.1"/>
</dbReference>
<organism evidence="1 2">
    <name type="scientific">Oleiagrimonas citrea</name>
    <dbReference type="NCBI Taxonomy" id="1665687"/>
    <lineage>
        <taxon>Bacteria</taxon>
        <taxon>Pseudomonadati</taxon>
        <taxon>Pseudomonadota</taxon>
        <taxon>Gammaproteobacteria</taxon>
        <taxon>Lysobacterales</taxon>
        <taxon>Rhodanobacteraceae</taxon>
        <taxon>Oleiagrimonas</taxon>
    </lineage>
</organism>